<evidence type="ECO:0000256" key="5">
    <source>
        <dbReference type="SAM" id="MobiDB-lite"/>
    </source>
</evidence>
<dbReference type="EMBL" id="CP043314">
    <property type="protein sequence ID" value="QEK39215.1"/>
    <property type="molecule type" value="Genomic_DNA"/>
</dbReference>
<comment type="similarity">
    <text evidence="1">Belongs to the bacterial ribosomal protein bS21 family.</text>
</comment>
<dbReference type="InterPro" id="IPR001911">
    <property type="entry name" value="Ribosomal_bS21"/>
</dbReference>
<dbReference type="GO" id="GO:0003735">
    <property type="term" value="F:structural constituent of ribosome"/>
    <property type="evidence" value="ECO:0007669"/>
    <property type="project" value="InterPro"/>
</dbReference>
<dbReference type="NCBIfam" id="TIGR00030">
    <property type="entry name" value="S21p"/>
    <property type="match status" value="1"/>
</dbReference>
<dbReference type="AlphaFoldDB" id="A0A5C0UGH0"/>
<keyword evidence="3" id="KW-0687">Ribonucleoprotein</keyword>
<evidence type="ECO:0000256" key="4">
    <source>
        <dbReference type="ARBA" id="ARBA00035135"/>
    </source>
</evidence>
<evidence type="ECO:0000256" key="3">
    <source>
        <dbReference type="ARBA" id="ARBA00023274"/>
    </source>
</evidence>
<dbReference type="Proteomes" id="UP000324924">
    <property type="component" value="Chromosome"/>
</dbReference>
<proteinExistence type="inferred from homology"/>
<keyword evidence="2 6" id="KW-0689">Ribosomal protein</keyword>
<evidence type="ECO:0000313" key="6">
    <source>
        <dbReference type="EMBL" id="QEK39215.1"/>
    </source>
</evidence>
<dbReference type="GO" id="GO:1990904">
    <property type="term" value="C:ribonucleoprotein complex"/>
    <property type="evidence" value="ECO:0007669"/>
    <property type="project" value="UniProtKB-KW"/>
</dbReference>
<accession>A0A5C0UGH0</accession>
<gene>
    <name evidence="6" type="primary">rpsU</name>
    <name evidence="6" type="ORF">FZC36_02150</name>
</gene>
<protein>
    <recommendedName>
        <fullName evidence="4">Small ribosomal subunit protein bS21</fullName>
    </recommendedName>
</protein>
<dbReference type="Pfam" id="PF01165">
    <property type="entry name" value="Ribosomal_S21"/>
    <property type="match status" value="1"/>
</dbReference>
<evidence type="ECO:0000256" key="2">
    <source>
        <dbReference type="ARBA" id="ARBA00022980"/>
    </source>
</evidence>
<feature type="region of interest" description="Disordered" evidence="5">
    <location>
        <begin position="47"/>
        <end position="77"/>
    </location>
</feature>
<dbReference type="GO" id="GO:0006412">
    <property type="term" value="P:translation"/>
    <property type="evidence" value="ECO:0007669"/>
    <property type="project" value="InterPro"/>
</dbReference>
<reference evidence="6 7" key="1">
    <citation type="submission" date="2019-08" db="EMBL/GenBank/DDBJ databases">
        <title>Highly reduced genomes of protist endosymbionts show evolutionary convergence.</title>
        <authorList>
            <person name="George E."/>
            <person name="Husnik F."/>
            <person name="Tashyreva D."/>
            <person name="Prokopchuk G."/>
            <person name="Horak A."/>
            <person name="Kwong W.K."/>
            <person name="Lukes J."/>
            <person name="Keeling P.J."/>
        </authorList>
    </citation>
    <scope>NUCLEOTIDE SEQUENCE [LARGE SCALE GENOMIC DNA]</scope>
    <source>
        <strain evidence="6">1604HC</strain>
    </source>
</reference>
<organism evidence="6 7">
    <name type="scientific">Candidatus Nesciobacter abundans</name>
    <dbReference type="NCBI Taxonomy" id="2601668"/>
    <lineage>
        <taxon>Bacteria</taxon>
        <taxon>Pseudomonadati</taxon>
        <taxon>Pseudomonadota</taxon>
        <taxon>Alphaproteobacteria</taxon>
        <taxon>Holosporales</taxon>
        <taxon>Holosporaceae</taxon>
        <taxon>Candidatus Nesciobacter</taxon>
    </lineage>
</organism>
<feature type="compositionally biased region" description="Basic residues" evidence="5">
    <location>
        <begin position="47"/>
        <end position="57"/>
    </location>
</feature>
<evidence type="ECO:0000313" key="7">
    <source>
        <dbReference type="Proteomes" id="UP000324924"/>
    </source>
</evidence>
<evidence type="ECO:0000256" key="1">
    <source>
        <dbReference type="ARBA" id="ARBA00006640"/>
    </source>
</evidence>
<dbReference type="GO" id="GO:0005840">
    <property type="term" value="C:ribosome"/>
    <property type="evidence" value="ECO:0007669"/>
    <property type="project" value="UniProtKB-KW"/>
</dbReference>
<dbReference type="KEGG" id="nabu:FZC36_02150"/>
<sequence length="77" mass="9255">MKLQIKKRKSIMSIIVPTPNGLPEALKRLRKILATEQYYTEYKKRRHWEPKSVKKAKQKAEKEKKIKKFKRNQSQSS</sequence>
<name>A0A5C0UGH0_9PROT</name>
<keyword evidence="7" id="KW-1185">Reference proteome</keyword>